<accession>E6U5A5</accession>
<dbReference type="STRING" id="663278.Ethha_2422"/>
<dbReference type="RefSeq" id="WP_013486261.1">
    <property type="nucleotide sequence ID" value="NC_014828.1"/>
</dbReference>
<evidence type="ECO:0000313" key="3">
    <source>
        <dbReference type="Proteomes" id="UP000001551"/>
    </source>
</evidence>
<keyword evidence="3" id="KW-1185">Reference proteome</keyword>
<name>E6U5A5_ETHHY</name>
<dbReference type="AlphaFoldDB" id="E6U5A5"/>
<dbReference type="Proteomes" id="UP000001551">
    <property type="component" value="Chromosome"/>
</dbReference>
<keyword evidence="1" id="KW-0472">Membrane</keyword>
<dbReference type="KEGG" id="eha:Ethha_2422"/>
<proteinExistence type="predicted"/>
<reference evidence="2 3" key="1">
    <citation type="submission" date="2010-12" db="EMBL/GenBank/DDBJ databases">
        <title>Complete sequence of Ethanoligenens harbinense YUAN-3.</title>
        <authorList>
            <person name="Lucas S."/>
            <person name="Copeland A."/>
            <person name="Lapidus A."/>
            <person name="Cheng J.-F."/>
            <person name="Bruce D."/>
            <person name="Goodwin L."/>
            <person name="Pitluck S."/>
            <person name="Chertkov O."/>
            <person name="Misra M."/>
            <person name="Detter J.C."/>
            <person name="Han C."/>
            <person name="Tapia R."/>
            <person name="Land M."/>
            <person name="Hauser L."/>
            <person name="Jeffries C."/>
            <person name="Kyrpides N."/>
            <person name="Ivanova N."/>
            <person name="Mikhailova N."/>
            <person name="Wang A."/>
            <person name="Mouttaki H."/>
            <person name="He Z."/>
            <person name="Zhou J."/>
            <person name="Hemme C.L."/>
            <person name="Woyke T."/>
        </authorList>
    </citation>
    <scope>NUCLEOTIDE SEQUENCE [LARGE SCALE GENOMIC DNA]</scope>
    <source>
        <strain evidence="3">DSM 18485 / JCM 12961 / CGMCC 1.5033 / YUAN-3</strain>
    </source>
</reference>
<keyword evidence="1" id="KW-0812">Transmembrane</keyword>
<protein>
    <submittedName>
        <fullName evidence="2">Uncharacterized protein</fullName>
    </submittedName>
</protein>
<feature type="transmembrane region" description="Helical" evidence="1">
    <location>
        <begin position="5"/>
        <end position="24"/>
    </location>
</feature>
<evidence type="ECO:0000256" key="1">
    <source>
        <dbReference type="SAM" id="Phobius"/>
    </source>
</evidence>
<feature type="transmembrane region" description="Helical" evidence="1">
    <location>
        <begin position="36"/>
        <end position="58"/>
    </location>
</feature>
<keyword evidence="1" id="KW-1133">Transmembrane helix</keyword>
<dbReference type="HOGENOM" id="CLU_1445639_0_0_9"/>
<organism evidence="2 3">
    <name type="scientific">Ethanoligenens harbinense (strain DSM 18485 / JCM 12961 / CGMCC 1.5033 / YUAN-3)</name>
    <dbReference type="NCBI Taxonomy" id="663278"/>
    <lineage>
        <taxon>Bacteria</taxon>
        <taxon>Bacillati</taxon>
        <taxon>Bacillota</taxon>
        <taxon>Clostridia</taxon>
        <taxon>Eubacteriales</taxon>
        <taxon>Oscillospiraceae</taxon>
        <taxon>Ethanoligenens</taxon>
    </lineage>
</organism>
<dbReference type="EMBL" id="CP002400">
    <property type="protein sequence ID" value="ADU27918.1"/>
    <property type="molecule type" value="Genomic_DNA"/>
</dbReference>
<sequence>MKARIIIHFIVAVALFLFSLYVWNTTKSEQPFFYKAFEYLLLAVSLIISIKHIIQFMLSIVEYRKTIKYNASVERTYIQNLQELDRQGFHLAVRFDTEPKVFIDDIHKWFAILYENGPMQIYRYADIIKVNKTREANVIKIALKNVYNPCIFIRTENLYTAALEKFLSTLEYIQVISRNNASWIERK</sequence>
<gene>
    <name evidence="2" type="ordered locus">Ethha_2422</name>
</gene>
<evidence type="ECO:0000313" key="2">
    <source>
        <dbReference type="EMBL" id="ADU27918.1"/>
    </source>
</evidence>